<dbReference type="SUPFAM" id="SSF52129">
    <property type="entry name" value="Caspase-like"/>
    <property type="match status" value="1"/>
</dbReference>
<evidence type="ECO:0000313" key="2">
    <source>
        <dbReference type="EMBL" id="QAT84016.1"/>
    </source>
</evidence>
<dbReference type="InterPro" id="IPR011600">
    <property type="entry name" value="Pept_C14_caspase"/>
</dbReference>
<dbReference type="Pfam" id="PF00656">
    <property type="entry name" value="Peptidase_C14"/>
    <property type="match status" value="1"/>
</dbReference>
<dbReference type="GO" id="GO:0006508">
    <property type="term" value="P:proteolysis"/>
    <property type="evidence" value="ECO:0007669"/>
    <property type="project" value="InterPro"/>
</dbReference>
<evidence type="ECO:0000313" key="3">
    <source>
        <dbReference type="Proteomes" id="UP000288758"/>
    </source>
</evidence>
<dbReference type="GO" id="GO:0004197">
    <property type="term" value="F:cysteine-type endopeptidase activity"/>
    <property type="evidence" value="ECO:0007669"/>
    <property type="project" value="InterPro"/>
</dbReference>
<dbReference type="Gene3D" id="3.40.50.1460">
    <property type="match status" value="1"/>
</dbReference>
<sequence>MSDGPVRQVLAPVAAWARALGSAMRASFPALVLLSTAARADTLHRFALIAGNDTGGADTRPLSYARDDARKMHDLLTRLGGVSPADAKLLLDDDAKDFLGALSELEQQARAAQARGERTALFVYYSGHAKDGALRLGDSRLAFDALKRRLADAPVDIRIAILDSCRSGALTRTKGARKAPAFDVESGAARDARGVVILTSSAADEDSQESDALGGSYFSHHLASGLLGDADRSGDGRVTLFEAYSHAYARTVADTADSSAGPQHPTFSYDLAGNGDLVLTDLRASAEGLVVPGNAPAGSYYFVDPGGLVVAELDKAADTERRVALAPGTYRVKRRLSDRLRIGEVEVARGRTTILQEPRFKDAPFSDDPVKGAMRDKGAWWTVGLTGGFQSFFDAQTRQTLFLSVPLFGAEAELHDYFRRDWIWGFDAAVGGTDAVLSLPTLAGPAYRYSVVNVGTSLTAEWPVGRVAPFVGVRVAYLIMGRKFDDAAFPDQRFAMVSPGLATGARFQLTRKLNLTARSRLQYLQYTVDAQRSLGFWELAALLTYEP</sequence>
<dbReference type="Proteomes" id="UP000288758">
    <property type="component" value="Chromosome"/>
</dbReference>
<gene>
    <name evidence="2" type="ORF">EJ065_2437</name>
</gene>
<organism evidence="2 3">
    <name type="scientific">Corallococcus coralloides</name>
    <name type="common">Myxococcus coralloides</name>
    <dbReference type="NCBI Taxonomy" id="184914"/>
    <lineage>
        <taxon>Bacteria</taxon>
        <taxon>Pseudomonadati</taxon>
        <taxon>Myxococcota</taxon>
        <taxon>Myxococcia</taxon>
        <taxon>Myxococcales</taxon>
        <taxon>Cystobacterineae</taxon>
        <taxon>Myxococcaceae</taxon>
        <taxon>Corallococcus</taxon>
    </lineage>
</organism>
<feature type="domain" description="Peptidase C14 caspase" evidence="1">
    <location>
        <begin position="45"/>
        <end position="268"/>
    </location>
</feature>
<proteinExistence type="predicted"/>
<dbReference type="RefSeq" id="WP_240672832.1">
    <property type="nucleotide sequence ID" value="NZ_CP034669.1"/>
</dbReference>
<dbReference type="EMBL" id="CP034669">
    <property type="protein sequence ID" value="QAT84016.1"/>
    <property type="molecule type" value="Genomic_DNA"/>
</dbReference>
<dbReference type="AlphaFoldDB" id="A0A410RQ80"/>
<reference evidence="2 3" key="1">
    <citation type="submission" date="2018-12" db="EMBL/GenBank/DDBJ databases">
        <title>Complete Genome Sequence of the Corallopyronin A producing Myxobacterium Corallococcus coralloides B035.</title>
        <authorList>
            <person name="Bouhired S.M."/>
            <person name="Rupp O."/>
            <person name="Blom J."/>
            <person name="Schaeberle T.F."/>
            <person name="Kehraus S."/>
            <person name="Schiefer A."/>
            <person name="Pfarr K."/>
            <person name="Goesmann A."/>
            <person name="Hoerauf A."/>
            <person name="Koenig G.M."/>
        </authorList>
    </citation>
    <scope>NUCLEOTIDE SEQUENCE [LARGE SCALE GENOMIC DNA]</scope>
    <source>
        <strain evidence="2 3">B035</strain>
    </source>
</reference>
<name>A0A410RQ80_CORCK</name>
<evidence type="ECO:0000259" key="1">
    <source>
        <dbReference type="Pfam" id="PF00656"/>
    </source>
</evidence>
<accession>A0A410RQ80</accession>
<dbReference type="InterPro" id="IPR029030">
    <property type="entry name" value="Caspase-like_dom_sf"/>
</dbReference>
<protein>
    <submittedName>
        <fullName evidence="2">ActD-like protein</fullName>
    </submittedName>
</protein>